<reference evidence="1" key="2">
    <citation type="submission" date="2020-09" db="EMBL/GenBank/DDBJ databases">
        <authorList>
            <person name="Sun Q."/>
            <person name="Ohkuma M."/>
        </authorList>
    </citation>
    <scope>NUCLEOTIDE SEQUENCE</scope>
    <source>
        <strain evidence="1">JCM 4633</strain>
    </source>
</reference>
<name>A0A918TSG9_STRCJ</name>
<accession>A0A918TSG9</accession>
<dbReference type="AlphaFoldDB" id="A0A918TSG9"/>
<dbReference type="EMBL" id="BMVB01000012">
    <property type="protein sequence ID" value="GHC57793.1"/>
    <property type="molecule type" value="Genomic_DNA"/>
</dbReference>
<comment type="caution">
    <text evidence="1">The sequence shown here is derived from an EMBL/GenBank/DDBJ whole genome shotgun (WGS) entry which is preliminary data.</text>
</comment>
<gene>
    <name evidence="1" type="ORF">GCM10010507_38130</name>
</gene>
<protein>
    <submittedName>
        <fullName evidence="1">Uncharacterized protein</fullName>
    </submittedName>
</protein>
<evidence type="ECO:0000313" key="2">
    <source>
        <dbReference type="Proteomes" id="UP000646244"/>
    </source>
</evidence>
<reference evidence="1" key="1">
    <citation type="journal article" date="2014" name="Int. J. Syst. Evol. Microbiol.">
        <title>Complete genome sequence of Corynebacterium casei LMG S-19264T (=DSM 44701T), isolated from a smear-ripened cheese.</title>
        <authorList>
            <consortium name="US DOE Joint Genome Institute (JGI-PGF)"/>
            <person name="Walter F."/>
            <person name="Albersmeier A."/>
            <person name="Kalinowski J."/>
            <person name="Ruckert C."/>
        </authorList>
    </citation>
    <scope>NUCLEOTIDE SEQUENCE</scope>
    <source>
        <strain evidence="1">JCM 4633</strain>
    </source>
</reference>
<proteinExistence type="predicted"/>
<dbReference type="Proteomes" id="UP000646244">
    <property type="component" value="Unassembled WGS sequence"/>
</dbReference>
<sequence length="113" mass="11750">MTWPVGRSIQASRFRPWRVGIRCTVEVGRPRIGPIRAGPVCASFSARIPGFEGGGGAVRGCAGPAGAVPQSRFALGLPPTVVGVGGVVVTPDMQGQGWLGSSSQRHLTTHDEF</sequence>
<organism evidence="1 2">
    <name type="scientific">Streptomyces cinnamoneus</name>
    <name type="common">Streptoverticillium cinnamoneum</name>
    <dbReference type="NCBI Taxonomy" id="53446"/>
    <lineage>
        <taxon>Bacteria</taxon>
        <taxon>Bacillati</taxon>
        <taxon>Actinomycetota</taxon>
        <taxon>Actinomycetes</taxon>
        <taxon>Kitasatosporales</taxon>
        <taxon>Streptomycetaceae</taxon>
        <taxon>Streptomyces</taxon>
        <taxon>Streptomyces cinnamoneus group</taxon>
    </lineage>
</organism>
<evidence type="ECO:0000313" key="1">
    <source>
        <dbReference type="EMBL" id="GHC57793.1"/>
    </source>
</evidence>